<proteinExistence type="predicted"/>
<keyword evidence="1" id="KW-0472">Membrane</keyword>
<organism evidence="2 3">
    <name type="scientific">Paramecium pentaurelia</name>
    <dbReference type="NCBI Taxonomy" id="43138"/>
    <lineage>
        <taxon>Eukaryota</taxon>
        <taxon>Sar</taxon>
        <taxon>Alveolata</taxon>
        <taxon>Ciliophora</taxon>
        <taxon>Intramacronucleata</taxon>
        <taxon>Oligohymenophorea</taxon>
        <taxon>Peniculida</taxon>
        <taxon>Parameciidae</taxon>
        <taxon>Paramecium</taxon>
    </lineage>
</organism>
<evidence type="ECO:0000313" key="2">
    <source>
        <dbReference type="EMBL" id="CAD8175689.1"/>
    </source>
</evidence>
<evidence type="ECO:0000313" key="3">
    <source>
        <dbReference type="Proteomes" id="UP000689195"/>
    </source>
</evidence>
<accession>A0A8S1VIT5</accession>
<reference evidence="2" key="1">
    <citation type="submission" date="2021-01" db="EMBL/GenBank/DDBJ databases">
        <authorList>
            <consortium name="Genoscope - CEA"/>
            <person name="William W."/>
        </authorList>
    </citation>
    <scope>NUCLEOTIDE SEQUENCE</scope>
</reference>
<keyword evidence="3" id="KW-1185">Reference proteome</keyword>
<name>A0A8S1VIT5_9CILI</name>
<dbReference type="AlphaFoldDB" id="A0A8S1VIT5"/>
<keyword evidence="1" id="KW-0812">Transmembrane</keyword>
<feature type="transmembrane region" description="Helical" evidence="1">
    <location>
        <begin position="34"/>
        <end position="58"/>
    </location>
</feature>
<gene>
    <name evidence="2" type="ORF">PPENT_87.1.T0630190</name>
</gene>
<comment type="caution">
    <text evidence="2">The sequence shown here is derived from an EMBL/GenBank/DDBJ whole genome shotgun (WGS) entry which is preliminary data.</text>
</comment>
<keyword evidence="1" id="KW-1133">Transmembrane helix</keyword>
<dbReference type="Proteomes" id="UP000689195">
    <property type="component" value="Unassembled WGS sequence"/>
</dbReference>
<protein>
    <submittedName>
        <fullName evidence="2">Uncharacterized protein</fullName>
    </submittedName>
</protein>
<evidence type="ECO:0000256" key="1">
    <source>
        <dbReference type="SAM" id="Phobius"/>
    </source>
</evidence>
<dbReference type="EMBL" id="CAJJDO010000063">
    <property type="protein sequence ID" value="CAD8175689.1"/>
    <property type="molecule type" value="Genomic_DNA"/>
</dbReference>
<sequence length="125" mass="14810">MLQVIFRFYKILVRVFLSISIIQKQGYFRFKRKYYCNFSLVIHIYILFNLVSSEVYYVENAQKFFKDPVYCCQIKCIIFNSNDNLRKKIKAILVKVIVVRCPCSVEYSKINFEIKLPTGLIGAPI</sequence>